<proteinExistence type="predicted"/>
<reference evidence="2 3" key="2">
    <citation type="journal article" date="2010" name="Nucleic Acids Res.">
        <title>BeetleBase in 2010: revisions to provide comprehensive genomic information for Tribolium castaneum.</title>
        <authorList>
            <person name="Kim H.S."/>
            <person name="Murphy T."/>
            <person name="Xia J."/>
            <person name="Caragea D."/>
            <person name="Park Y."/>
            <person name="Beeman R.W."/>
            <person name="Lorenzen M.D."/>
            <person name="Butcher S."/>
            <person name="Manak J.R."/>
            <person name="Brown S.J."/>
        </authorList>
    </citation>
    <scope>GENOME REANNOTATION</scope>
    <source>
        <strain evidence="2 3">Georgia GA2</strain>
    </source>
</reference>
<name>A0A139WIY9_TRICA</name>
<evidence type="ECO:0000256" key="1">
    <source>
        <dbReference type="SAM" id="MobiDB-lite"/>
    </source>
</evidence>
<dbReference type="Proteomes" id="UP000007266">
    <property type="component" value="Linkage group 4"/>
</dbReference>
<evidence type="ECO:0000313" key="2">
    <source>
        <dbReference type="EMBL" id="KYB27933.1"/>
    </source>
</evidence>
<gene>
    <name evidence="2" type="primary">AUGUSTUS-3.0.2_08048</name>
    <name evidence="2" type="ORF">TcasGA2_TC008048</name>
</gene>
<keyword evidence="3" id="KW-1185">Reference proteome</keyword>
<protein>
    <submittedName>
        <fullName evidence="2">Uncharacterized protein</fullName>
    </submittedName>
</protein>
<dbReference type="AlphaFoldDB" id="A0A139WIY9"/>
<evidence type="ECO:0000313" key="3">
    <source>
        <dbReference type="Proteomes" id="UP000007266"/>
    </source>
</evidence>
<organism evidence="2 3">
    <name type="scientific">Tribolium castaneum</name>
    <name type="common">Red flour beetle</name>
    <dbReference type="NCBI Taxonomy" id="7070"/>
    <lineage>
        <taxon>Eukaryota</taxon>
        <taxon>Metazoa</taxon>
        <taxon>Ecdysozoa</taxon>
        <taxon>Arthropoda</taxon>
        <taxon>Hexapoda</taxon>
        <taxon>Insecta</taxon>
        <taxon>Pterygota</taxon>
        <taxon>Neoptera</taxon>
        <taxon>Endopterygota</taxon>
        <taxon>Coleoptera</taxon>
        <taxon>Polyphaga</taxon>
        <taxon>Cucujiformia</taxon>
        <taxon>Tenebrionidae</taxon>
        <taxon>Tenebrionidae incertae sedis</taxon>
        <taxon>Tribolium</taxon>
    </lineage>
</organism>
<reference evidence="2 3" key="1">
    <citation type="journal article" date="2008" name="Nature">
        <title>The genome of the model beetle and pest Tribolium castaneum.</title>
        <authorList>
            <consortium name="Tribolium Genome Sequencing Consortium"/>
            <person name="Richards S."/>
            <person name="Gibbs R.A."/>
            <person name="Weinstock G.M."/>
            <person name="Brown S.J."/>
            <person name="Denell R."/>
            <person name="Beeman R.W."/>
            <person name="Gibbs R."/>
            <person name="Beeman R.W."/>
            <person name="Brown S.J."/>
            <person name="Bucher G."/>
            <person name="Friedrich M."/>
            <person name="Grimmelikhuijzen C.J."/>
            <person name="Klingler M."/>
            <person name="Lorenzen M."/>
            <person name="Richards S."/>
            <person name="Roth S."/>
            <person name="Schroder R."/>
            <person name="Tautz D."/>
            <person name="Zdobnov E.M."/>
            <person name="Muzny D."/>
            <person name="Gibbs R.A."/>
            <person name="Weinstock G.M."/>
            <person name="Attaway T."/>
            <person name="Bell S."/>
            <person name="Buhay C.J."/>
            <person name="Chandrabose M.N."/>
            <person name="Chavez D."/>
            <person name="Clerk-Blankenburg K.P."/>
            <person name="Cree A."/>
            <person name="Dao M."/>
            <person name="Davis C."/>
            <person name="Chacko J."/>
            <person name="Dinh H."/>
            <person name="Dugan-Rocha S."/>
            <person name="Fowler G."/>
            <person name="Garner T.T."/>
            <person name="Garnes J."/>
            <person name="Gnirke A."/>
            <person name="Hawes A."/>
            <person name="Hernandez J."/>
            <person name="Hines S."/>
            <person name="Holder M."/>
            <person name="Hume J."/>
            <person name="Jhangiani S.N."/>
            <person name="Joshi V."/>
            <person name="Khan Z.M."/>
            <person name="Jackson L."/>
            <person name="Kovar C."/>
            <person name="Kowis A."/>
            <person name="Lee S."/>
            <person name="Lewis L.R."/>
            <person name="Margolis J."/>
            <person name="Morgan M."/>
            <person name="Nazareth L.V."/>
            <person name="Nguyen N."/>
            <person name="Okwuonu G."/>
            <person name="Parker D."/>
            <person name="Richards S."/>
            <person name="Ruiz S.J."/>
            <person name="Santibanez J."/>
            <person name="Savard J."/>
            <person name="Scherer S.E."/>
            <person name="Schneider B."/>
            <person name="Sodergren E."/>
            <person name="Tautz D."/>
            <person name="Vattahil S."/>
            <person name="Villasana D."/>
            <person name="White C.S."/>
            <person name="Wright R."/>
            <person name="Park Y."/>
            <person name="Beeman R.W."/>
            <person name="Lord J."/>
            <person name="Oppert B."/>
            <person name="Lorenzen M."/>
            <person name="Brown S."/>
            <person name="Wang L."/>
            <person name="Savard J."/>
            <person name="Tautz D."/>
            <person name="Richards S."/>
            <person name="Weinstock G."/>
            <person name="Gibbs R.A."/>
            <person name="Liu Y."/>
            <person name="Worley K."/>
            <person name="Weinstock G."/>
            <person name="Elsik C.G."/>
            <person name="Reese J.T."/>
            <person name="Elhaik E."/>
            <person name="Landan G."/>
            <person name="Graur D."/>
            <person name="Arensburger P."/>
            <person name="Atkinson P."/>
            <person name="Beeman R.W."/>
            <person name="Beidler J."/>
            <person name="Brown S.J."/>
            <person name="Demuth J.P."/>
            <person name="Drury D.W."/>
            <person name="Du Y.Z."/>
            <person name="Fujiwara H."/>
            <person name="Lorenzen M."/>
            <person name="Maselli V."/>
            <person name="Osanai M."/>
            <person name="Park Y."/>
            <person name="Robertson H.M."/>
            <person name="Tu Z."/>
            <person name="Wang J.J."/>
            <person name="Wang S."/>
            <person name="Richards S."/>
            <person name="Song H."/>
            <person name="Zhang L."/>
            <person name="Sodergren E."/>
            <person name="Werner D."/>
            <person name="Stanke M."/>
            <person name="Morgenstern B."/>
            <person name="Solovyev V."/>
            <person name="Kosarev P."/>
            <person name="Brown G."/>
            <person name="Chen H.C."/>
            <person name="Ermolaeva O."/>
            <person name="Hlavina W."/>
            <person name="Kapustin Y."/>
            <person name="Kiryutin B."/>
            <person name="Kitts P."/>
            <person name="Maglott D."/>
            <person name="Pruitt K."/>
            <person name="Sapojnikov V."/>
            <person name="Souvorov A."/>
            <person name="Mackey A.J."/>
            <person name="Waterhouse R.M."/>
            <person name="Wyder S."/>
            <person name="Zdobnov E.M."/>
            <person name="Zdobnov E.M."/>
            <person name="Wyder S."/>
            <person name="Kriventseva E.V."/>
            <person name="Kadowaki T."/>
            <person name="Bork P."/>
            <person name="Aranda M."/>
            <person name="Bao R."/>
            <person name="Beermann A."/>
            <person name="Berns N."/>
            <person name="Bolognesi R."/>
            <person name="Bonneton F."/>
            <person name="Bopp D."/>
            <person name="Brown S.J."/>
            <person name="Bucher G."/>
            <person name="Butts T."/>
            <person name="Chaumot A."/>
            <person name="Denell R.E."/>
            <person name="Ferrier D.E."/>
            <person name="Friedrich M."/>
            <person name="Gordon C.M."/>
            <person name="Jindra M."/>
            <person name="Klingler M."/>
            <person name="Lan Q."/>
            <person name="Lattorff H.M."/>
            <person name="Laudet V."/>
            <person name="von Levetsow C."/>
            <person name="Liu Z."/>
            <person name="Lutz R."/>
            <person name="Lynch J.A."/>
            <person name="da Fonseca R.N."/>
            <person name="Posnien N."/>
            <person name="Reuter R."/>
            <person name="Roth S."/>
            <person name="Savard J."/>
            <person name="Schinko J.B."/>
            <person name="Schmitt C."/>
            <person name="Schoppmeier M."/>
            <person name="Schroder R."/>
            <person name="Shippy T.D."/>
            <person name="Simonnet F."/>
            <person name="Marques-Souza H."/>
            <person name="Tautz D."/>
            <person name="Tomoyasu Y."/>
            <person name="Trauner J."/>
            <person name="Van der Zee M."/>
            <person name="Vervoort M."/>
            <person name="Wittkopp N."/>
            <person name="Wimmer E.A."/>
            <person name="Yang X."/>
            <person name="Jones A.K."/>
            <person name="Sattelle D.B."/>
            <person name="Ebert P.R."/>
            <person name="Nelson D."/>
            <person name="Scott J.G."/>
            <person name="Beeman R.W."/>
            <person name="Muthukrishnan S."/>
            <person name="Kramer K.J."/>
            <person name="Arakane Y."/>
            <person name="Beeman R.W."/>
            <person name="Zhu Q."/>
            <person name="Hogenkamp D."/>
            <person name="Dixit R."/>
            <person name="Oppert B."/>
            <person name="Jiang H."/>
            <person name="Zou Z."/>
            <person name="Marshall J."/>
            <person name="Elpidina E."/>
            <person name="Vinokurov K."/>
            <person name="Oppert C."/>
            <person name="Zou Z."/>
            <person name="Evans J."/>
            <person name="Lu Z."/>
            <person name="Zhao P."/>
            <person name="Sumathipala N."/>
            <person name="Altincicek B."/>
            <person name="Vilcinskas A."/>
            <person name="Williams M."/>
            <person name="Hultmark D."/>
            <person name="Hetru C."/>
            <person name="Jiang H."/>
            <person name="Grimmelikhuijzen C.J."/>
            <person name="Hauser F."/>
            <person name="Cazzamali G."/>
            <person name="Williamson M."/>
            <person name="Park Y."/>
            <person name="Li B."/>
            <person name="Tanaka Y."/>
            <person name="Predel R."/>
            <person name="Neupert S."/>
            <person name="Schachtner J."/>
            <person name="Verleyen P."/>
            <person name="Raible F."/>
            <person name="Bork P."/>
            <person name="Friedrich M."/>
            <person name="Walden K.K."/>
            <person name="Robertson H.M."/>
            <person name="Angeli S."/>
            <person name="Foret S."/>
            <person name="Bucher G."/>
            <person name="Schuetz S."/>
            <person name="Maleszka R."/>
            <person name="Wimmer E.A."/>
            <person name="Beeman R.W."/>
            <person name="Lorenzen M."/>
            <person name="Tomoyasu Y."/>
            <person name="Miller S.C."/>
            <person name="Grossmann D."/>
            <person name="Bucher G."/>
        </authorList>
    </citation>
    <scope>NUCLEOTIDE SEQUENCE [LARGE SCALE GENOMIC DNA]</scope>
    <source>
        <strain evidence="2 3">Georgia GA2</strain>
    </source>
</reference>
<dbReference type="EMBL" id="KQ971338">
    <property type="protein sequence ID" value="KYB27933.1"/>
    <property type="molecule type" value="Genomic_DNA"/>
</dbReference>
<feature type="compositionally biased region" description="Basic and acidic residues" evidence="1">
    <location>
        <begin position="75"/>
        <end position="91"/>
    </location>
</feature>
<feature type="region of interest" description="Disordered" evidence="1">
    <location>
        <begin position="75"/>
        <end position="100"/>
    </location>
</feature>
<accession>A0A139WIY9</accession>
<sequence length="131" mass="15495">MEIIHVSNPKNRFLKPKKPLQINNSEVNAAKKCLFGAPDAQDVEDLLQEQIREDWERIKDRFGIDMEDIENMESARREAYTPRKRKLETSRRNARRRRLFQPYPNDKKITGISVVTVWCSSCDLGLKIFRF</sequence>